<organism evidence="1">
    <name type="scientific">marine sediment metagenome</name>
    <dbReference type="NCBI Taxonomy" id="412755"/>
    <lineage>
        <taxon>unclassified sequences</taxon>
        <taxon>metagenomes</taxon>
        <taxon>ecological metagenomes</taxon>
    </lineage>
</organism>
<dbReference type="EMBL" id="LAZR01037834">
    <property type="protein sequence ID" value="KKL21155.1"/>
    <property type="molecule type" value="Genomic_DNA"/>
</dbReference>
<reference evidence="1" key="1">
    <citation type="journal article" date="2015" name="Nature">
        <title>Complex archaea that bridge the gap between prokaryotes and eukaryotes.</title>
        <authorList>
            <person name="Spang A."/>
            <person name="Saw J.H."/>
            <person name="Jorgensen S.L."/>
            <person name="Zaremba-Niedzwiedzka K."/>
            <person name="Martijn J."/>
            <person name="Lind A.E."/>
            <person name="van Eijk R."/>
            <person name="Schleper C."/>
            <person name="Guy L."/>
            <person name="Ettema T.J."/>
        </authorList>
    </citation>
    <scope>NUCLEOTIDE SEQUENCE</scope>
</reference>
<comment type="caution">
    <text evidence="1">The sequence shown here is derived from an EMBL/GenBank/DDBJ whole genome shotgun (WGS) entry which is preliminary data.</text>
</comment>
<feature type="non-terminal residue" evidence="1">
    <location>
        <position position="1"/>
    </location>
</feature>
<dbReference type="AlphaFoldDB" id="A0A0F9BH67"/>
<accession>A0A0F9BH67</accession>
<sequence>GLTGKYYYKYIYKRNAWKAFAGNPSDASDVVDLYRQAGSIDVTASTQADVDKIVLYRTLADGTTYFKHSEVSNSTATITDTTADSAITIGLEEDNTVPPKAKYVVLHKDRVVYLNCPDETDGKSLVMWSKASYGEAVPSTNYQYFDRDDGEEITGGASIGDSLVVFKRNKMMVLTGDFSESSELYSVWSDAGALNHTVIIPHEDKVTWLSEEGWKAFDGRNIFNLSDRVEGWRKDKYWTTPQGVNYQALYYPDREQFLCLMKHSGNTDIISVGHYLISLLAASQGAPEFAKGNLVGWTYHAYPNTQLHRIHISYWSLTILPILHNI</sequence>
<protein>
    <submittedName>
        <fullName evidence="1">Uncharacterized protein</fullName>
    </submittedName>
</protein>
<gene>
    <name evidence="1" type="ORF">LCGC14_2448310</name>
</gene>
<proteinExistence type="predicted"/>
<name>A0A0F9BH67_9ZZZZ</name>
<evidence type="ECO:0000313" key="1">
    <source>
        <dbReference type="EMBL" id="KKL21155.1"/>
    </source>
</evidence>